<feature type="region of interest" description="Disordered" evidence="1">
    <location>
        <begin position="1"/>
        <end position="41"/>
    </location>
</feature>
<feature type="compositionally biased region" description="Basic and acidic residues" evidence="1">
    <location>
        <begin position="1"/>
        <end position="30"/>
    </location>
</feature>
<feature type="compositionally biased region" description="Basic and acidic residues" evidence="1">
    <location>
        <begin position="72"/>
        <end position="83"/>
    </location>
</feature>
<feature type="region of interest" description="Disordered" evidence="1">
    <location>
        <begin position="62"/>
        <end position="83"/>
    </location>
</feature>
<dbReference type="Proteomes" id="UP000016932">
    <property type="component" value="Unassembled WGS sequence"/>
</dbReference>
<dbReference type="OrthoDB" id="3646395at2759"/>
<dbReference type="HOGENOM" id="CLU_1714111_0_0_1"/>
<dbReference type="KEGG" id="pfj:MYCFIDRAFT_83861"/>
<gene>
    <name evidence="2" type="ORF">MYCFIDRAFT_83861</name>
</gene>
<dbReference type="EMBL" id="KB446563">
    <property type="protein sequence ID" value="EME78783.1"/>
    <property type="molecule type" value="Genomic_DNA"/>
</dbReference>
<keyword evidence="3" id="KW-1185">Reference proteome</keyword>
<organism evidence="2 3">
    <name type="scientific">Pseudocercospora fijiensis (strain CIRAD86)</name>
    <name type="common">Black leaf streak disease fungus</name>
    <name type="synonym">Mycosphaerella fijiensis</name>
    <dbReference type="NCBI Taxonomy" id="383855"/>
    <lineage>
        <taxon>Eukaryota</taxon>
        <taxon>Fungi</taxon>
        <taxon>Dikarya</taxon>
        <taxon>Ascomycota</taxon>
        <taxon>Pezizomycotina</taxon>
        <taxon>Dothideomycetes</taxon>
        <taxon>Dothideomycetidae</taxon>
        <taxon>Mycosphaerellales</taxon>
        <taxon>Mycosphaerellaceae</taxon>
        <taxon>Pseudocercospora</taxon>
    </lineage>
</organism>
<evidence type="ECO:0000256" key="1">
    <source>
        <dbReference type="SAM" id="MobiDB-lite"/>
    </source>
</evidence>
<dbReference type="RefSeq" id="XP_007931062.1">
    <property type="nucleotide sequence ID" value="XM_007932871.1"/>
</dbReference>
<reference evidence="2 3" key="1">
    <citation type="journal article" date="2012" name="PLoS Pathog.">
        <title>Diverse lifestyles and strategies of plant pathogenesis encoded in the genomes of eighteen Dothideomycetes fungi.</title>
        <authorList>
            <person name="Ohm R.A."/>
            <person name="Feau N."/>
            <person name="Henrissat B."/>
            <person name="Schoch C.L."/>
            <person name="Horwitz B.A."/>
            <person name="Barry K.W."/>
            <person name="Condon B.J."/>
            <person name="Copeland A.C."/>
            <person name="Dhillon B."/>
            <person name="Glaser F."/>
            <person name="Hesse C.N."/>
            <person name="Kosti I."/>
            <person name="LaButti K."/>
            <person name="Lindquist E.A."/>
            <person name="Lucas S."/>
            <person name="Salamov A.A."/>
            <person name="Bradshaw R.E."/>
            <person name="Ciuffetti L."/>
            <person name="Hamelin R.C."/>
            <person name="Kema G.H.J."/>
            <person name="Lawrence C."/>
            <person name="Scott J.A."/>
            <person name="Spatafora J.W."/>
            <person name="Turgeon B.G."/>
            <person name="de Wit P.J.G.M."/>
            <person name="Zhong S."/>
            <person name="Goodwin S.B."/>
            <person name="Grigoriev I.V."/>
        </authorList>
    </citation>
    <scope>NUCLEOTIDE SEQUENCE [LARGE SCALE GENOMIC DNA]</scope>
    <source>
        <strain evidence="2 3">CIRAD86</strain>
    </source>
</reference>
<dbReference type="GeneID" id="19342117"/>
<proteinExistence type="predicted"/>
<name>M3ANV4_PSEFD</name>
<evidence type="ECO:0000313" key="2">
    <source>
        <dbReference type="EMBL" id="EME78783.1"/>
    </source>
</evidence>
<accession>M3ANV4</accession>
<protein>
    <submittedName>
        <fullName evidence="2">Uncharacterized protein</fullName>
    </submittedName>
</protein>
<sequence>MLDFGRGSEEATRTKWRPEGESLARSERHVPVSPTHGDLPVEMMSPEEYKLHQLRVRGLLRAVEQGPSPGFERNEGHRRREEKFKIVPVPTRFEPADALPEHMVNRRVADGLLDAIESVEAKSSPLGPVEAAVKEAEDEWKRWNQRQQRQYWV</sequence>
<dbReference type="VEuPathDB" id="FungiDB:MYCFIDRAFT_83861"/>
<evidence type="ECO:0000313" key="3">
    <source>
        <dbReference type="Proteomes" id="UP000016932"/>
    </source>
</evidence>
<dbReference type="AlphaFoldDB" id="M3ANV4"/>